<dbReference type="SUPFAM" id="SSF52374">
    <property type="entry name" value="Nucleotidylyl transferase"/>
    <property type="match status" value="1"/>
</dbReference>
<keyword evidence="13" id="KW-0274">FAD</keyword>
<dbReference type="Pfam" id="PF01687">
    <property type="entry name" value="Flavokinase"/>
    <property type="match status" value="1"/>
</dbReference>
<feature type="non-terminal residue" evidence="17">
    <location>
        <position position="1"/>
    </location>
</feature>
<reference evidence="17" key="1">
    <citation type="journal article" date="2014" name="Front. Microbiol.">
        <title>High frequency of phylogenetically diverse reductive dehalogenase-homologous genes in deep subseafloor sedimentary metagenomes.</title>
        <authorList>
            <person name="Kawai M."/>
            <person name="Futagami T."/>
            <person name="Toyoda A."/>
            <person name="Takaki Y."/>
            <person name="Nishi S."/>
            <person name="Hori S."/>
            <person name="Arai W."/>
            <person name="Tsubouchi T."/>
            <person name="Morono Y."/>
            <person name="Uchiyama I."/>
            <person name="Ito T."/>
            <person name="Fujiyama A."/>
            <person name="Inagaki F."/>
            <person name="Takami H."/>
        </authorList>
    </citation>
    <scope>NUCLEOTIDE SEQUENCE</scope>
    <source>
        <strain evidence="17">Expedition CK06-06</strain>
    </source>
</reference>
<evidence type="ECO:0000256" key="10">
    <source>
        <dbReference type="ARBA" id="ARBA00022695"/>
    </source>
</evidence>
<dbReference type="InterPro" id="IPR023465">
    <property type="entry name" value="Riboflavin_kinase_dom_sf"/>
</dbReference>
<dbReference type="InterPro" id="IPR002606">
    <property type="entry name" value="Riboflavin_kinase_bac"/>
</dbReference>
<keyword evidence="7" id="KW-0285">Flavoprotein</keyword>
<evidence type="ECO:0000256" key="6">
    <source>
        <dbReference type="ARBA" id="ARBA00018483"/>
    </source>
</evidence>
<sequence>EFALSKLLEEARQKNLLSGAVTFRQHPEELLSPRTRLPFLTDIEERINLLKKEGIDVIIPLSFTAELAQLSARQFASLLQKHIRMRGLVIGSDFALGKGREGDTNTLQKLGQGMNFSVTVVPPLVINGEVVSSTTIRKALADGDMRKVCELAGRPFSLQGKVVTGAGRGVGLGFPTANLDISSEHALPPDGVYASWAHIDGKAYQSMANIGRCPTFGGGERIVEAYIVDYQGDLYGRELKIDIIARLRDEKKFDTVDELKEQVAGEEPFDFVMMT</sequence>
<keyword evidence="14" id="KW-0067">ATP-binding</keyword>
<dbReference type="GO" id="GO:0009231">
    <property type="term" value="P:riboflavin biosynthetic process"/>
    <property type="evidence" value="ECO:0007669"/>
    <property type="project" value="InterPro"/>
</dbReference>
<dbReference type="SMART" id="SM00904">
    <property type="entry name" value="Flavokinase"/>
    <property type="match status" value="1"/>
</dbReference>
<comment type="pathway">
    <text evidence="1">Cofactor biosynthesis; FAD biosynthesis; FAD from FMN: step 1/1.</text>
</comment>
<protein>
    <recommendedName>
        <fullName evidence="6">Bifunctional riboflavin kinase/FMN adenylyltransferase</fullName>
        <ecNumber evidence="4">2.7.1.26</ecNumber>
        <ecNumber evidence="5">2.7.7.2</ecNumber>
    </recommendedName>
</protein>
<dbReference type="AlphaFoldDB" id="X1PAG7"/>
<evidence type="ECO:0000256" key="7">
    <source>
        <dbReference type="ARBA" id="ARBA00022630"/>
    </source>
</evidence>
<dbReference type="FunFam" id="2.40.30.30:FF:000003">
    <property type="entry name" value="Riboflavin biosynthesis protein"/>
    <property type="match status" value="1"/>
</dbReference>
<dbReference type="InterPro" id="IPR023468">
    <property type="entry name" value="Riboflavin_kinase"/>
</dbReference>
<dbReference type="InterPro" id="IPR015865">
    <property type="entry name" value="Riboflavin_kinase_bac/euk"/>
</dbReference>
<keyword evidence="9" id="KW-0808">Transferase</keyword>
<evidence type="ECO:0000256" key="8">
    <source>
        <dbReference type="ARBA" id="ARBA00022643"/>
    </source>
</evidence>
<dbReference type="UniPathway" id="UPA00277">
    <property type="reaction ID" value="UER00407"/>
</dbReference>
<evidence type="ECO:0000256" key="13">
    <source>
        <dbReference type="ARBA" id="ARBA00022827"/>
    </source>
</evidence>
<keyword evidence="11" id="KW-0547">Nucleotide-binding</keyword>
<dbReference type="PANTHER" id="PTHR22749:SF6">
    <property type="entry name" value="RIBOFLAVIN KINASE"/>
    <property type="match status" value="1"/>
</dbReference>
<gene>
    <name evidence="17" type="ORF">S06H3_34189</name>
</gene>
<dbReference type="PANTHER" id="PTHR22749">
    <property type="entry name" value="RIBOFLAVIN KINASE/FMN ADENYLYLTRANSFERASE"/>
    <property type="match status" value="1"/>
</dbReference>
<dbReference type="NCBIfam" id="TIGR00083">
    <property type="entry name" value="ribF"/>
    <property type="match status" value="1"/>
</dbReference>
<proteinExistence type="inferred from homology"/>
<keyword evidence="8" id="KW-0288">FMN</keyword>
<dbReference type="InterPro" id="IPR014729">
    <property type="entry name" value="Rossmann-like_a/b/a_fold"/>
</dbReference>
<evidence type="ECO:0000256" key="15">
    <source>
        <dbReference type="ARBA" id="ARBA00023268"/>
    </source>
</evidence>
<dbReference type="EC" id="2.7.1.26" evidence="4"/>
<name>X1PAG7_9ZZZZ</name>
<comment type="caution">
    <text evidence="17">The sequence shown here is derived from an EMBL/GenBank/DDBJ whole genome shotgun (WGS) entry which is preliminary data.</text>
</comment>
<dbReference type="EMBL" id="BARV01020489">
    <property type="protein sequence ID" value="GAI27924.1"/>
    <property type="molecule type" value="Genomic_DNA"/>
</dbReference>
<dbReference type="GO" id="GO:0008531">
    <property type="term" value="F:riboflavin kinase activity"/>
    <property type="evidence" value="ECO:0007669"/>
    <property type="project" value="UniProtKB-EC"/>
</dbReference>
<evidence type="ECO:0000256" key="14">
    <source>
        <dbReference type="ARBA" id="ARBA00022840"/>
    </source>
</evidence>
<evidence type="ECO:0000256" key="9">
    <source>
        <dbReference type="ARBA" id="ARBA00022679"/>
    </source>
</evidence>
<dbReference type="UniPathway" id="UPA00276">
    <property type="reaction ID" value="UER00406"/>
</dbReference>
<evidence type="ECO:0000256" key="2">
    <source>
        <dbReference type="ARBA" id="ARBA00005201"/>
    </source>
</evidence>
<dbReference type="PIRSF" id="PIRSF004491">
    <property type="entry name" value="FAD_Synth"/>
    <property type="match status" value="1"/>
</dbReference>
<evidence type="ECO:0000256" key="12">
    <source>
        <dbReference type="ARBA" id="ARBA00022777"/>
    </source>
</evidence>
<comment type="pathway">
    <text evidence="2">Cofactor biosynthesis; FMN biosynthesis; FMN from riboflavin (ATP route): step 1/1.</text>
</comment>
<keyword evidence="12" id="KW-0418">Kinase</keyword>
<evidence type="ECO:0000259" key="16">
    <source>
        <dbReference type="SMART" id="SM00904"/>
    </source>
</evidence>
<dbReference type="Gene3D" id="2.40.30.30">
    <property type="entry name" value="Riboflavin kinase-like"/>
    <property type="match status" value="1"/>
</dbReference>
<evidence type="ECO:0000256" key="1">
    <source>
        <dbReference type="ARBA" id="ARBA00004726"/>
    </source>
</evidence>
<dbReference type="EC" id="2.7.7.2" evidence="5"/>
<evidence type="ECO:0000256" key="11">
    <source>
        <dbReference type="ARBA" id="ARBA00022741"/>
    </source>
</evidence>
<dbReference type="GO" id="GO:0009398">
    <property type="term" value="P:FMN biosynthetic process"/>
    <property type="evidence" value="ECO:0007669"/>
    <property type="project" value="UniProtKB-UniPathway"/>
</dbReference>
<dbReference type="InterPro" id="IPR015864">
    <property type="entry name" value="FAD_synthase"/>
</dbReference>
<dbReference type="Gene3D" id="3.40.50.620">
    <property type="entry name" value="HUPs"/>
    <property type="match status" value="1"/>
</dbReference>
<keyword evidence="15" id="KW-0511">Multifunctional enzyme</keyword>
<evidence type="ECO:0000256" key="5">
    <source>
        <dbReference type="ARBA" id="ARBA00012393"/>
    </source>
</evidence>
<dbReference type="GO" id="GO:0005524">
    <property type="term" value="F:ATP binding"/>
    <property type="evidence" value="ECO:0007669"/>
    <property type="project" value="UniProtKB-KW"/>
</dbReference>
<evidence type="ECO:0000256" key="3">
    <source>
        <dbReference type="ARBA" id="ARBA00010214"/>
    </source>
</evidence>
<evidence type="ECO:0000313" key="17">
    <source>
        <dbReference type="EMBL" id="GAI27924.1"/>
    </source>
</evidence>
<dbReference type="GO" id="GO:0003919">
    <property type="term" value="F:FMN adenylyltransferase activity"/>
    <property type="evidence" value="ECO:0007669"/>
    <property type="project" value="UniProtKB-EC"/>
</dbReference>
<dbReference type="GO" id="GO:0006747">
    <property type="term" value="P:FAD biosynthetic process"/>
    <property type="evidence" value="ECO:0007669"/>
    <property type="project" value="UniProtKB-UniPathway"/>
</dbReference>
<evidence type="ECO:0000256" key="4">
    <source>
        <dbReference type="ARBA" id="ARBA00012105"/>
    </source>
</evidence>
<dbReference type="CDD" id="cd02064">
    <property type="entry name" value="FAD_synthetase_N"/>
    <property type="match status" value="1"/>
</dbReference>
<accession>X1PAG7</accession>
<feature type="non-terminal residue" evidence="17">
    <location>
        <position position="275"/>
    </location>
</feature>
<comment type="similarity">
    <text evidence="3">Belongs to the RibF family.</text>
</comment>
<organism evidence="17">
    <name type="scientific">marine sediment metagenome</name>
    <dbReference type="NCBI Taxonomy" id="412755"/>
    <lineage>
        <taxon>unclassified sequences</taxon>
        <taxon>metagenomes</taxon>
        <taxon>ecological metagenomes</taxon>
    </lineage>
</organism>
<feature type="domain" description="Riboflavin kinase" evidence="16">
    <location>
        <begin position="151"/>
        <end position="270"/>
    </location>
</feature>
<dbReference type="SUPFAM" id="SSF82114">
    <property type="entry name" value="Riboflavin kinase-like"/>
    <property type="match status" value="1"/>
</dbReference>
<dbReference type="Pfam" id="PF06574">
    <property type="entry name" value="FAD_syn"/>
    <property type="match status" value="1"/>
</dbReference>
<keyword evidence="10" id="KW-0548">Nucleotidyltransferase</keyword>